<protein>
    <recommendedName>
        <fullName evidence="3">DUF2336 domain-containing protein</fullName>
    </recommendedName>
</protein>
<dbReference type="AlphaFoldDB" id="A0A5R8P8V7"/>
<accession>A0A5R8P8V7</accession>
<dbReference type="Proteomes" id="UP000308349">
    <property type="component" value="Unassembled WGS sequence"/>
</dbReference>
<evidence type="ECO:0008006" key="3">
    <source>
        <dbReference type="Google" id="ProtNLM"/>
    </source>
</evidence>
<evidence type="ECO:0000313" key="2">
    <source>
        <dbReference type="Proteomes" id="UP000308349"/>
    </source>
</evidence>
<name>A0A5R8P8V7_9NOCA</name>
<sequence>MATIATRAQLELLAKLLDARVDELQSLERLGAADIERLRKRISAEIFDSMAGMFRRISALAPLVPDKLVTAIAPSVIPPEVAGRAGGAIGMDHKHRAASVAGGLPATYLADAAPYVDPRVVPFFAPLVPPALIIPAARELLRRGDYLTASLFVEHATPELTREFERAIDDDEGIVRTAALVPSTESLNAILGAVPSERRVRAAVHCATGEPETVLAALSVLSRITAAYAAPMVATLFDTDPERVIDIAVTKECARELLDVIDYLDDGRMARLSSCSVIADAAVRRALEAASDTVRRRETFERLTSVAA</sequence>
<reference evidence="1 2" key="1">
    <citation type="submission" date="2019-05" db="EMBL/GenBank/DDBJ databases">
        <title>Genomes sequences of two Nocardia cyriacigeorgica environmental isolates, type strains Nocardia asteroides ATCC 19247 and Nocardia cyriacigeorgica DSM 44484.</title>
        <authorList>
            <person name="Vautrin F."/>
            <person name="Bergeron E."/>
            <person name="Dubost A."/>
            <person name="Abrouk D."/>
            <person name="Rodriguez Nava V."/>
            <person name="Pujic P."/>
        </authorList>
    </citation>
    <scope>NUCLEOTIDE SEQUENCE [LARGE SCALE GENOMIC DNA]</scope>
    <source>
        <strain evidence="1 2">EML 1456</strain>
    </source>
</reference>
<proteinExistence type="predicted"/>
<comment type="caution">
    <text evidence="1">The sequence shown here is derived from an EMBL/GenBank/DDBJ whole genome shotgun (WGS) entry which is preliminary data.</text>
</comment>
<dbReference type="EMBL" id="VBUU01000031">
    <property type="protein sequence ID" value="TLG00342.1"/>
    <property type="molecule type" value="Genomic_DNA"/>
</dbReference>
<organism evidence="1 2">
    <name type="scientific">Nocardia cyriacigeorgica</name>
    <dbReference type="NCBI Taxonomy" id="135487"/>
    <lineage>
        <taxon>Bacteria</taxon>
        <taxon>Bacillati</taxon>
        <taxon>Actinomycetota</taxon>
        <taxon>Actinomycetes</taxon>
        <taxon>Mycobacteriales</taxon>
        <taxon>Nocardiaceae</taxon>
        <taxon>Nocardia</taxon>
    </lineage>
</organism>
<dbReference type="OrthoDB" id="4528212at2"/>
<gene>
    <name evidence="1" type="ORF">FEK35_24175</name>
</gene>
<evidence type="ECO:0000313" key="1">
    <source>
        <dbReference type="EMBL" id="TLG00342.1"/>
    </source>
</evidence>